<gene>
    <name evidence="6" type="ORF">HTZ77_09395</name>
</gene>
<dbReference type="CDD" id="cd06293">
    <property type="entry name" value="PBP1_LacI-like"/>
    <property type="match status" value="1"/>
</dbReference>
<keyword evidence="2 6" id="KW-0238">DNA-binding</keyword>
<keyword evidence="3" id="KW-0804">Transcription</keyword>
<name>A0A7Y6M2Q7_9ACTN</name>
<dbReference type="InterPro" id="IPR028082">
    <property type="entry name" value="Peripla_BP_I"/>
</dbReference>
<dbReference type="Pfam" id="PF13377">
    <property type="entry name" value="Peripla_BP_3"/>
    <property type="match status" value="1"/>
</dbReference>
<feature type="domain" description="HTH lacI-type" evidence="5">
    <location>
        <begin position="4"/>
        <end position="58"/>
    </location>
</feature>
<dbReference type="GO" id="GO:0000976">
    <property type="term" value="F:transcription cis-regulatory region binding"/>
    <property type="evidence" value="ECO:0007669"/>
    <property type="project" value="TreeGrafter"/>
</dbReference>
<dbReference type="PROSITE" id="PS00356">
    <property type="entry name" value="HTH_LACI_1"/>
    <property type="match status" value="1"/>
</dbReference>
<dbReference type="SUPFAM" id="SSF47413">
    <property type="entry name" value="lambda repressor-like DNA-binding domains"/>
    <property type="match status" value="1"/>
</dbReference>
<evidence type="ECO:0000256" key="3">
    <source>
        <dbReference type="ARBA" id="ARBA00023163"/>
    </source>
</evidence>
<dbReference type="InterPro" id="IPR010982">
    <property type="entry name" value="Lambda_DNA-bd_dom_sf"/>
</dbReference>
<sequence length="369" mass="39293">MAIASIKEVAKLASVSVGTVSNVLNRPDAVSPATRERVLNAMNELGFVRNESARALRSGRTRTMGLVVLDVTNPFFTDVAKGVEAVAADNGMIVTLCNSDQDGPREHRYLRHLEEQRVQGILITPVERENERLEQIIERGTPVVLLDHRATRRNRCSVAVDDVLGGRLATEHLLGQGHRRLGFVGGSWSISQVAERHKGAVQAVEAAAAAASRPGSRETESAEASRAGGSAAACGTGGSAEAPSLTLIDVPSLSFASGRHAAERLAAMPGPDRPTALFCANDLLALGLMHGLTAAGLRIPDDVALIGYDDIDYAAAAAVPLSSIRQPRAELGRVAAELLLEEIDEGERHRHRQVLFDPELVVRASSGRR</sequence>
<dbReference type="EMBL" id="JABWGN010000003">
    <property type="protein sequence ID" value="NUW31640.1"/>
    <property type="molecule type" value="Genomic_DNA"/>
</dbReference>
<feature type="region of interest" description="Disordered" evidence="4">
    <location>
        <begin position="208"/>
        <end position="235"/>
    </location>
</feature>
<comment type="caution">
    <text evidence="6">The sequence shown here is derived from an EMBL/GenBank/DDBJ whole genome shotgun (WGS) entry which is preliminary data.</text>
</comment>
<dbReference type="CDD" id="cd01392">
    <property type="entry name" value="HTH_LacI"/>
    <property type="match status" value="1"/>
</dbReference>
<dbReference type="RefSeq" id="WP_175589076.1">
    <property type="nucleotide sequence ID" value="NZ_JABWGN010000003.1"/>
</dbReference>
<evidence type="ECO:0000256" key="1">
    <source>
        <dbReference type="ARBA" id="ARBA00023015"/>
    </source>
</evidence>
<dbReference type="GO" id="GO:0003700">
    <property type="term" value="F:DNA-binding transcription factor activity"/>
    <property type="evidence" value="ECO:0007669"/>
    <property type="project" value="TreeGrafter"/>
</dbReference>
<dbReference type="PROSITE" id="PS50932">
    <property type="entry name" value="HTH_LACI_2"/>
    <property type="match status" value="1"/>
</dbReference>
<dbReference type="PANTHER" id="PTHR30146:SF109">
    <property type="entry name" value="HTH-TYPE TRANSCRIPTIONAL REGULATOR GALS"/>
    <property type="match status" value="1"/>
</dbReference>
<organism evidence="6 7">
    <name type="scientific">Nonomuraea montanisoli</name>
    <dbReference type="NCBI Taxonomy" id="2741721"/>
    <lineage>
        <taxon>Bacteria</taxon>
        <taxon>Bacillati</taxon>
        <taxon>Actinomycetota</taxon>
        <taxon>Actinomycetes</taxon>
        <taxon>Streptosporangiales</taxon>
        <taxon>Streptosporangiaceae</taxon>
        <taxon>Nonomuraea</taxon>
    </lineage>
</organism>
<dbReference type="Gene3D" id="1.10.260.40">
    <property type="entry name" value="lambda repressor-like DNA-binding domains"/>
    <property type="match status" value="1"/>
</dbReference>
<evidence type="ECO:0000313" key="6">
    <source>
        <dbReference type="EMBL" id="NUW31640.1"/>
    </source>
</evidence>
<proteinExistence type="predicted"/>
<dbReference type="SUPFAM" id="SSF53822">
    <property type="entry name" value="Periplasmic binding protein-like I"/>
    <property type="match status" value="1"/>
</dbReference>
<keyword evidence="7" id="KW-1185">Reference proteome</keyword>
<dbReference type="Proteomes" id="UP000586042">
    <property type="component" value="Unassembled WGS sequence"/>
</dbReference>
<feature type="compositionally biased region" description="Low complexity" evidence="4">
    <location>
        <begin position="222"/>
        <end position="235"/>
    </location>
</feature>
<protein>
    <submittedName>
        <fullName evidence="6">LacI family DNA-binding transcriptional regulator</fullName>
    </submittedName>
</protein>
<evidence type="ECO:0000259" key="5">
    <source>
        <dbReference type="PROSITE" id="PS50932"/>
    </source>
</evidence>
<dbReference type="AlphaFoldDB" id="A0A7Y6M2Q7"/>
<keyword evidence="1" id="KW-0805">Transcription regulation</keyword>
<evidence type="ECO:0000313" key="7">
    <source>
        <dbReference type="Proteomes" id="UP000586042"/>
    </source>
</evidence>
<dbReference type="InterPro" id="IPR000843">
    <property type="entry name" value="HTH_LacI"/>
</dbReference>
<dbReference type="PANTHER" id="PTHR30146">
    <property type="entry name" value="LACI-RELATED TRANSCRIPTIONAL REPRESSOR"/>
    <property type="match status" value="1"/>
</dbReference>
<accession>A0A7Y6M2Q7</accession>
<evidence type="ECO:0000256" key="2">
    <source>
        <dbReference type="ARBA" id="ARBA00023125"/>
    </source>
</evidence>
<evidence type="ECO:0000256" key="4">
    <source>
        <dbReference type="SAM" id="MobiDB-lite"/>
    </source>
</evidence>
<reference evidence="6 7" key="1">
    <citation type="submission" date="2020-06" db="EMBL/GenBank/DDBJ databases">
        <title>Nonomuraea sp. SMC257, a novel actinomycete isolated from soil.</title>
        <authorList>
            <person name="Chanama M."/>
        </authorList>
    </citation>
    <scope>NUCLEOTIDE SEQUENCE [LARGE SCALE GENOMIC DNA]</scope>
    <source>
        <strain evidence="6 7">SMC257</strain>
    </source>
</reference>
<dbReference type="Pfam" id="PF00356">
    <property type="entry name" value="LacI"/>
    <property type="match status" value="1"/>
</dbReference>
<dbReference type="Gene3D" id="3.40.50.2300">
    <property type="match status" value="2"/>
</dbReference>
<dbReference type="SMART" id="SM00354">
    <property type="entry name" value="HTH_LACI"/>
    <property type="match status" value="1"/>
</dbReference>
<dbReference type="InterPro" id="IPR046335">
    <property type="entry name" value="LacI/GalR-like_sensor"/>
</dbReference>